<dbReference type="PANTHER" id="PTHR11373">
    <property type="entry name" value="DEOXYNUCLEOSIDE TRIPHOSPHATE TRIPHOSPHOHYDROLASE"/>
    <property type="match status" value="1"/>
</dbReference>
<dbReference type="CDD" id="cd00077">
    <property type="entry name" value="HDc"/>
    <property type="match status" value="1"/>
</dbReference>
<dbReference type="InterPro" id="IPR003607">
    <property type="entry name" value="HD/PDEase_dom"/>
</dbReference>
<sequence>MLIDDRLYGEADVEPVLSDLIRSEAVQRLKGVHQGGASFLVHPGWNITRFEHSLGVMLLIRQLGGSLEEQIAGLLHDVSHTAFSHVVDDVFNIENEDYHEQIFATWVSHSAIPEILHTYGFNHEELLDDDRKWTLLERPAPALCADRIDYTLRDSFAYGFANKDEIATFLQTGLTVFAGEICCTSIEAAEWFTDLYYKEVIGFFMNPLNLYGLDTVSSVLKQALEMELISVQDVLKTDDELLAVLKQDSRLHSQLDRLTTAKQHVKQGNPDDFTFHKTLKTRNIDPSVIHQGDKTPASALSENVRRMKERAADKMKKGAFVKVTE</sequence>
<dbReference type="PANTHER" id="PTHR11373:SF41">
    <property type="entry name" value="METAL-DEPENDENT PHOSPHOHYDROLASE"/>
    <property type="match status" value="1"/>
</dbReference>
<dbReference type="SUPFAM" id="SSF109604">
    <property type="entry name" value="HD-domain/PDEase-like"/>
    <property type="match status" value="1"/>
</dbReference>
<dbReference type="Proteomes" id="UP000196877">
    <property type="component" value="Chromosome"/>
</dbReference>
<dbReference type="EMBL" id="CP021920">
    <property type="protein sequence ID" value="ASB87245.1"/>
    <property type="molecule type" value="Genomic_DNA"/>
</dbReference>
<dbReference type="InterPro" id="IPR050135">
    <property type="entry name" value="dGTPase-like"/>
</dbReference>
<reference evidence="2 3" key="1">
    <citation type="submission" date="2017-06" db="EMBL/GenBank/DDBJ databases">
        <title>Genome sequence of Bacillus sonorensis strain SRCM101395.</title>
        <authorList>
            <person name="Cho S.H."/>
        </authorList>
    </citation>
    <scope>NUCLEOTIDE SEQUENCE [LARGE SCALE GENOMIC DNA]</scope>
    <source>
        <strain evidence="2 3">SRCM101395</strain>
    </source>
</reference>
<dbReference type="GeneID" id="92855275"/>
<dbReference type="Gene3D" id="1.10.3210.10">
    <property type="entry name" value="Hypothetical protein af1432"/>
    <property type="match status" value="1"/>
</dbReference>
<evidence type="ECO:0000313" key="2">
    <source>
        <dbReference type="EMBL" id="ASB87245.1"/>
    </source>
</evidence>
<proteinExistence type="predicted"/>
<dbReference type="InterPro" id="IPR006674">
    <property type="entry name" value="HD_domain"/>
</dbReference>
<name>A0ABM6LDG2_9BACI</name>
<keyword evidence="3" id="KW-1185">Reference proteome</keyword>
<dbReference type="Pfam" id="PF01966">
    <property type="entry name" value="HD"/>
    <property type="match status" value="1"/>
</dbReference>
<dbReference type="PROSITE" id="PS51831">
    <property type="entry name" value="HD"/>
    <property type="match status" value="1"/>
</dbReference>
<dbReference type="SMART" id="SM00471">
    <property type="entry name" value="HDc"/>
    <property type="match status" value="1"/>
</dbReference>
<gene>
    <name evidence="2" type="ORF">S101395_00690</name>
</gene>
<organism evidence="2 3">
    <name type="scientific">Bacillus sonorensis</name>
    <dbReference type="NCBI Taxonomy" id="119858"/>
    <lineage>
        <taxon>Bacteria</taxon>
        <taxon>Bacillati</taxon>
        <taxon>Bacillota</taxon>
        <taxon>Bacilli</taxon>
        <taxon>Bacillales</taxon>
        <taxon>Bacillaceae</taxon>
        <taxon>Bacillus</taxon>
    </lineage>
</organism>
<dbReference type="RefSeq" id="WP_006639188.1">
    <property type="nucleotide sequence ID" value="NZ_BORD01000001.1"/>
</dbReference>
<feature type="domain" description="HD" evidence="1">
    <location>
        <begin position="49"/>
        <end position="151"/>
    </location>
</feature>
<evidence type="ECO:0000259" key="1">
    <source>
        <dbReference type="PROSITE" id="PS51831"/>
    </source>
</evidence>
<accession>A0ABM6LDG2</accession>
<evidence type="ECO:0000313" key="3">
    <source>
        <dbReference type="Proteomes" id="UP000196877"/>
    </source>
</evidence>
<protein>
    <recommendedName>
        <fullName evidence="1">HD domain-containing protein</fullName>
    </recommendedName>
</protein>